<dbReference type="SUPFAM" id="SSF58104">
    <property type="entry name" value="Methyl-accepting chemotaxis protein (MCP) signaling domain"/>
    <property type="match status" value="1"/>
</dbReference>
<dbReference type="Gene3D" id="3.30.450.20">
    <property type="entry name" value="PAS domain"/>
    <property type="match status" value="3"/>
</dbReference>
<dbReference type="GO" id="GO:0006935">
    <property type="term" value="P:chemotaxis"/>
    <property type="evidence" value="ECO:0007669"/>
    <property type="project" value="InterPro"/>
</dbReference>
<gene>
    <name evidence="6" type="ORF">CWI81_10140</name>
</gene>
<dbReference type="SMART" id="SM00086">
    <property type="entry name" value="PAC"/>
    <property type="match status" value="4"/>
</dbReference>
<dbReference type="PANTHER" id="PTHR44757:SF2">
    <property type="entry name" value="BIOFILM ARCHITECTURE MAINTENANCE PROTEIN MBAA"/>
    <property type="match status" value="1"/>
</dbReference>
<feature type="domain" description="PAS" evidence="4">
    <location>
        <begin position="129"/>
        <end position="183"/>
    </location>
</feature>
<dbReference type="SUPFAM" id="SSF55785">
    <property type="entry name" value="PYP-like sensor domain (PAS domain)"/>
    <property type="match status" value="3"/>
</dbReference>
<dbReference type="GO" id="GO:0006355">
    <property type="term" value="P:regulation of DNA-templated transcription"/>
    <property type="evidence" value="ECO:0007669"/>
    <property type="project" value="InterPro"/>
</dbReference>
<dbReference type="GO" id="GO:0004888">
    <property type="term" value="F:transmembrane signaling receptor activity"/>
    <property type="evidence" value="ECO:0007669"/>
    <property type="project" value="InterPro"/>
</dbReference>
<sequence length="581" mass="64752">MLFKKQKQRRQLADAMASSVFAVVNIDDNNLITFFNDSAESLWGYSANEVLGKNVAILMHEDVAAGHDGYVDRHRKTDQDRIVNSTREVPIKKKDGSTIYAELSLSKVIIDGKKHYTAFARDVSKDRQNRAILNQAFEQTLDAVVIIDEQNNVITFNKAAENLWGYPREKVLGNNVKMLVPRSEQGSHDGYVNRNRRTGENRLVGRPVEIEVHRADGSTVWTSVTISKVDLGEDKLFYVAFFRDIDEEVKRRKEVEMLSLVANETDNAVVITDNRGAIEYVNRGFTKMTGYEMDEVKGRKPGDFLQGRNTDPNTVSRLSQAIAANEVIYEEILNYDKHGNAYWISLSISPVFEGGQISRYISIQTDITENKLARDEYYAKTDAMASALVTIEFSSEGQPTEINELFKQSCSGDAEGAAKNLWACLTDEVIKLSIENGLAEQKVQFSEVGGVKRSIDGRLCRINDRDGNISKLVFFGVDITERQRAQEKTKETSTQLVDSTQRITKFVTTINGLSDQTNLLALNAAIEAARAGDAGRGFSVVADEVRALANSSSQAASEINNVIQESDRLIDELVSALSKLD</sequence>
<feature type="domain" description="PAC" evidence="5">
    <location>
        <begin position="206"/>
        <end position="257"/>
    </location>
</feature>
<feature type="domain" description="Methyl-accepting transducer" evidence="3">
    <location>
        <begin position="487"/>
        <end position="581"/>
    </location>
</feature>
<evidence type="ECO:0000313" key="7">
    <source>
        <dbReference type="Proteomes" id="UP000287908"/>
    </source>
</evidence>
<protein>
    <recommendedName>
        <fullName evidence="8">Diguanylate cyclase</fullName>
    </recommendedName>
</protein>
<dbReference type="Gene3D" id="1.10.287.950">
    <property type="entry name" value="Methyl-accepting chemotaxis protein"/>
    <property type="match status" value="1"/>
</dbReference>
<dbReference type="InterPro" id="IPR013767">
    <property type="entry name" value="PAS_fold"/>
</dbReference>
<dbReference type="SMART" id="SM00091">
    <property type="entry name" value="PAS"/>
    <property type="match status" value="3"/>
</dbReference>
<dbReference type="InterPro" id="IPR035965">
    <property type="entry name" value="PAS-like_dom_sf"/>
</dbReference>
<dbReference type="InterPro" id="IPR004089">
    <property type="entry name" value="MCPsignal_dom"/>
</dbReference>
<dbReference type="SMART" id="SM00283">
    <property type="entry name" value="MA"/>
    <property type="match status" value="1"/>
</dbReference>
<feature type="domain" description="PAS" evidence="4">
    <location>
        <begin position="254"/>
        <end position="299"/>
    </location>
</feature>
<organism evidence="6 7">
    <name type="scientific">Idiomarina seosinensis</name>
    <dbReference type="NCBI Taxonomy" id="281739"/>
    <lineage>
        <taxon>Bacteria</taxon>
        <taxon>Pseudomonadati</taxon>
        <taxon>Pseudomonadota</taxon>
        <taxon>Gammaproteobacteria</taxon>
        <taxon>Alteromonadales</taxon>
        <taxon>Idiomarinaceae</taxon>
        <taxon>Idiomarina</taxon>
    </lineage>
</organism>
<keyword evidence="1 2" id="KW-0807">Transducer</keyword>
<accession>A0A432ZBI1</accession>
<evidence type="ECO:0000259" key="5">
    <source>
        <dbReference type="PROSITE" id="PS50113"/>
    </source>
</evidence>
<evidence type="ECO:0000313" key="6">
    <source>
        <dbReference type="EMBL" id="RUO75323.1"/>
    </source>
</evidence>
<dbReference type="PRINTS" id="PR00260">
    <property type="entry name" value="CHEMTRNSDUCR"/>
</dbReference>
<evidence type="ECO:0000259" key="3">
    <source>
        <dbReference type="PROSITE" id="PS50111"/>
    </source>
</evidence>
<evidence type="ECO:0000259" key="4">
    <source>
        <dbReference type="PROSITE" id="PS50112"/>
    </source>
</evidence>
<dbReference type="EMBL" id="PIQF01000003">
    <property type="protein sequence ID" value="RUO75323.1"/>
    <property type="molecule type" value="Genomic_DNA"/>
</dbReference>
<dbReference type="InterPro" id="IPR004090">
    <property type="entry name" value="Chemotax_Me-accpt_rcpt"/>
</dbReference>
<dbReference type="Pfam" id="PF00015">
    <property type="entry name" value="MCPsignal"/>
    <property type="match status" value="1"/>
</dbReference>
<dbReference type="RefSeq" id="WP_126785196.1">
    <property type="nucleotide sequence ID" value="NZ_PIQF01000003.1"/>
</dbReference>
<dbReference type="InterPro" id="IPR000014">
    <property type="entry name" value="PAS"/>
</dbReference>
<evidence type="ECO:0000256" key="1">
    <source>
        <dbReference type="ARBA" id="ARBA00023224"/>
    </source>
</evidence>
<keyword evidence="7" id="KW-1185">Reference proteome</keyword>
<name>A0A432ZBI1_9GAMM</name>
<dbReference type="Pfam" id="PF00989">
    <property type="entry name" value="PAS"/>
    <property type="match status" value="1"/>
</dbReference>
<dbReference type="InterPro" id="IPR000700">
    <property type="entry name" value="PAS-assoc_C"/>
</dbReference>
<feature type="domain" description="PAS" evidence="4">
    <location>
        <begin position="8"/>
        <end position="62"/>
    </location>
</feature>
<feature type="domain" description="PAC" evidence="5">
    <location>
        <begin position="439"/>
        <end position="491"/>
    </location>
</feature>
<evidence type="ECO:0000256" key="2">
    <source>
        <dbReference type="PROSITE-ProRule" id="PRU00284"/>
    </source>
</evidence>
<dbReference type="PROSITE" id="PS50111">
    <property type="entry name" value="CHEMOTAXIS_TRANSDUC_2"/>
    <property type="match status" value="1"/>
</dbReference>
<dbReference type="GO" id="GO:0016020">
    <property type="term" value="C:membrane"/>
    <property type="evidence" value="ECO:0007669"/>
    <property type="project" value="InterPro"/>
</dbReference>
<dbReference type="AlphaFoldDB" id="A0A432ZBI1"/>
<dbReference type="InterPro" id="IPR052155">
    <property type="entry name" value="Biofilm_reg_signaling"/>
</dbReference>
<reference evidence="6 7" key="1">
    <citation type="journal article" date="2011" name="Front. Microbiol.">
        <title>Genomic signatures of strain selection and enhancement in Bacillus atrophaeus var. globigii, a historical biowarfare simulant.</title>
        <authorList>
            <person name="Gibbons H.S."/>
            <person name="Broomall S.M."/>
            <person name="McNew L.A."/>
            <person name="Daligault H."/>
            <person name="Chapman C."/>
            <person name="Bruce D."/>
            <person name="Karavis M."/>
            <person name="Krepps M."/>
            <person name="McGregor P.A."/>
            <person name="Hong C."/>
            <person name="Park K.H."/>
            <person name="Akmal A."/>
            <person name="Feldman A."/>
            <person name="Lin J.S."/>
            <person name="Chang W.E."/>
            <person name="Higgs B.W."/>
            <person name="Demirev P."/>
            <person name="Lindquist J."/>
            <person name="Liem A."/>
            <person name="Fochler E."/>
            <person name="Read T.D."/>
            <person name="Tapia R."/>
            <person name="Johnson S."/>
            <person name="Bishop-Lilly K.A."/>
            <person name="Detter C."/>
            <person name="Han C."/>
            <person name="Sozhamannan S."/>
            <person name="Rosenzweig C.N."/>
            <person name="Skowronski E.W."/>
        </authorList>
    </citation>
    <scope>NUCLEOTIDE SEQUENCE [LARGE SCALE GENOMIC DNA]</scope>
    <source>
        <strain evidence="6 7">CL-SP19</strain>
    </source>
</reference>
<feature type="domain" description="PAC" evidence="5">
    <location>
        <begin position="328"/>
        <end position="379"/>
    </location>
</feature>
<dbReference type="PROSITE" id="PS50113">
    <property type="entry name" value="PAC"/>
    <property type="match status" value="3"/>
</dbReference>
<comment type="caution">
    <text evidence="6">The sequence shown here is derived from an EMBL/GenBank/DDBJ whole genome shotgun (WGS) entry which is preliminary data.</text>
</comment>
<dbReference type="CDD" id="cd00130">
    <property type="entry name" value="PAS"/>
    <property type="match status" value="3"/>
</dbReference>
<dbReference type="InterPro" id="IPR001610">
    <property type="entry name" value="PAC"/>
</dbReference>
<dbReference type="OrthoDB" id="7991996at2"/>
<dbReference type="GO" id="GO:0007165">
    <property type="term" value="P:signal transduction"/>
    <property type="evidence" value="ECO:0007669"/>
    <property type="project" value="UniProtKB-KW"/>
</dbReference>
<dbReference type="Proteomes" id="UP000287908">
    <property type="component" value="Unassembled WGS sequence"/>
</dbReference>
<dbReference type="Pfam" id="PF13426">
    <property type="entry name" value="PAS_9"/>
    <property type="match status" value="2"/>
</dbReference>
<proteinExistence type="predicted"/>
<dbReference type="NCBIfam" id="TIGR00229">
    <property type="entry name" value="sensory_box"/>
    <property type="match status" value="3"/>
</dbReference>
<evidence type="ECO:0008006" key="8">
    <source>
        <dbReference type="Google" id="ProtNLM"/>
    </source>
</evidence>
<dbReference type="PANTHER" id="PTHR44757">
    <property type="entry name" value="DIGUANYLATE CYCLASE DGCP"/>
    <property type="match status" value="1"/>
</dbReference>
<dbReference type="PROSITE" id="PS50112">
    <property type="entry name" value="PAS"/>
    <property type="match status" value="3"/>
</dbReference>